<comment type="caution">
    <text evidence="5">The sequence shown here is derived from an EMBL/GenBank/DDBJ whole genome shotgun (WGS) entry which is preliminary data.</text>
</comment>
<evidence type="ECO:0000256" key="2">
    <source>
        <dbReference type="ARBA" id="ARBA00022723"/>
    </source>
</evidence>
<protein>
    <recommendedName>
        <fullName evidence="4">Cytochrome c domain-containing protein</fullName>
    </recommendedName>
</protein>
<reference evidence="5" key="1">
    <citation type="submission" date="2013-08" db="EMBL/GenBank/DDBJ databases">
        <authorList>
            <person name="Mendez C."/>
            <person name="Richter M."/>
            <person name="Ferrer M."/>
            <person name="Sanchez J."/>
        </authorList>
    </citation>
    <scope>NUCLEOTIDE SEQUENCE</scope>
</reference>
<dbReference type="SUPFAM" id="SSF46626">
    <property type="entry name" value="Cytochrome c"/>
    <property type="match status" value="1"/>
</dbReference>
<keyword evidence="3" id="KW-0408">Iron</keyword>
<dbReference type="GO" id="GO:0009055">
    <property type="term" value="F:electron transfer activity"/>
    <property type="evidence" value="ECO:0007669"/>
    <property type="project" value="InterPro"/>
</dbReference>
<reference evidence="5" key="2">
    <citation type="journal article" date="2014" name="ISME J.">
        <title>Microbial stratification in low pH oxic and suboxic macroscopic growths along an acid mine drainage.</title>
        <authorList>
            <person name="Mendez-Garcia C."/>
            <person name="Mesa V."/>
            <person name="Sprenger R.R."/>
            <person name="Richter M."/>
            <person name="Diez M.S."/>
            <person name="Solano J."/>
            <person name="Bargiela R."/>
            <person name="Golyshina O.V."/>
            <person name="Manteca A."/>
            <person name="Ramos J.L."/>
            <person name="Gallego J.R."/>
            <person name="Llorente I."/>
            <person name="Martins Dos Santos V.A."/>
            <person name="Jensen O.N."/>
            <person name="Pelaez A.I."/>
            <person name="Sanchez J."/>
            <person name="Ferrer M."/>
        </authorList>
    </citation>
    <scope>NUCLEOTIDE SEQUENCE</scope>
</reference>
<dbReference type="Pfam" id="PF13442">
    <property type="entry name" value="Cytochrome_CBB3"/>
    <property type="match status" value="1"/>
</dbReference>
<evidence type="ECO:0000256" key="3">
    <source>
        <dbReference type="ARBA" id="ARBA00023004"/>
    </source>
</evidence>
<dbReference type="AlphaFoldDB" id="T1B2B0"/>
<evidence type="ECO:0000259" key="4">
    <source>
        <dbReference type="Pfam" id="PF13442"/>
    </source>
</evidence>
<accession>T1B2B0</accession>
<organism evidence="5">
    <name type="scientific">mine drainage metagenome</name>
    <dbReference type="NCBI Taxonomy" id="410659"/>
    <lineage>
        <taxon>unclassified sequences</taxon>
        <taxon>metagenomes</taxon>
        <taxon>ecological metagenomes</taxon>
    </lineage>
</organism>
<keyword evidence="1" id="KW-0349">Heme</keyword>
<sequence>MDRGGMMMGTDGMMGRGEMKRMMQGMMGNMLPLGINPAALPQPHSEGARLMQHYCTQCHGLPGPGLHTAAEWPAVVARMAARERMMSDQDMMGIQAPSAKELATLLAYLQKHAQIPLDKATAKGLDTPAGRAFSATCSQCHALPDPAQHTAADWPAVVLRMQRNMVAMGKPVPPQSTLDAIGTYLQKYARQPGKGGS</sequence>
<dbReference type="InterPro" id="IPR036909">
    <property type="entry name" value="Cyt_c-like_dom_sf"/>
</dbReference>
<gene>
    <name evidence="5" type="ORF">B1A_14026</name>
</gene>
<dbReference type="InterPro" id="IPR009056">
    <property type="entry name" value="Cyt_c-like_dom"/>
</dbReference>
<feature type="domain" description="Cytochrome c" evidence="4">
    <location>
        <begin position="45"/>
        <end position="109"/>
    </location>
</feature>
<dbReference type="EMBL" id="AUZX01010281">
    <property type="protein sequence ID" value="EQD48495.1"/>
    <property type="molecule type" value="Genomic_DNA"/>
</dbReference>
<name>T1B2B0_9ZZZZ</name>
<dbReference type="GO" id="GO:0020037">
    <property type="term" value="F:heme binding"/>
    <property type="evidence" value="ECO:0007669"/>
    <property type="project" value="InterPro"/>
</dbReference>
<proteinExistence type="predicted"/>
<evidence type="ECO:0000256" key="1">
    <source>
        <dbReference type="ARBA" id="ARBA00022617"/>
    </source>
</evidence>
<keyword evidence="2" id="KW-0479">Metal-binding</keyword>
<evidence type="ECO:0000313" key="5">
    <source>
        <dbReference type="EMBL" id="EQD48495.1"/>
    </source>
</evidence>
<dbReference type="GO" id="GO:0046872">
    <property type="term" value="F:metal ion binding"/>
    <property type="evidence" value="ECO:0007669"/>
    <property type="project" value="UniProtKB-KW"/>
</dbReference>